<accession>A0A2N5VUG0</accession>
<dbReference type="EMBL" id="PGCJ01000058">
    <property type="protein sequence ID" value="PLW53638.1"/>
    <property type="molecule type" value="Genomic_DNA"/>
</dbReference>
<gene>
    <name evidence="1" type="ORF">PCANC_04319</name>
</gene>
<dbReference type="AlphaFoldDB" id="A0A2N5VUG0"/>
<comment type="caution">
    <text evidence="1">The sequence shown here is derived from an EMBL/GenBank/DDBJ whole genome shotgun (WGS) entry which is preliminary data.</text>
</comment>
<proteinExistence type="predicted"/>
<keyword evidence="2" id="KW-1185">Reference proteome</keyword>
<protein>
    <submittedName>
        <fullName evidence="1">Uncharacterized protein</fullName>
    </submittedName>
</protein>
<sequence length="234" mass="25811">MPNSAYFKPPPNTLSRLLAPRPVYRLHGRLLGRCQVIGSLPAATPPAEPSFLKSNGKSSLHWASLTVSPPRLSSLRVTMGHLQHKRMLLPDSRQLAHPLHSLHNPTSNTLCSPRGRTLEPPYTIPKKPHNMKLQSLIPLLSAAFLATLVMDVRGSGCCAGYGSDSYTGLWGCTQELNCGCPCPGKKMIEVFKCDGCDQYIDKPTSVNCQRNHEYKCESCSEDRNVDDDQDLEGR</sequence>
<reference evidence="1 2" key="1">
    <citation type="submission" date="2017-11" db="EMBL/GenBank/DDBJ databases">
        <title>De novo assembly and phasing of dikaryotic genomes from two isolates of Puccinia coronata f. sp. avenae, the causal agent of oat crown rust.</title>
        <authorList>
            <person name="Miller M.E."/>
            <person name="Zhang Y."/>
            <person name="Omidvar V."/>
            <person name="Sperschneider J."/>
            <person name="Schwessinger B."/>
            <person name="Raley C."/>
            <person name="Palmer J.M."/>
            <person name="Garnica D."/>
            <person name="Upadhyaya N."/>
            <person name="Rathjen J."/>
            <person name="Taylor J.M."/>
            <person name="Park R.F."/>
            <person name="Dodds P.N."/>
            <person name="Hirsch C.D."/>
            <person name="Kianian S.F."/>
            <person name="Figueroa M."/>
        </authorList>
    </citation>
    <scope>NUCLEOTIDE SEQUENCE [LARGE SCALE GENOMIC DNA]</scope>
    <source>
        <strain evidence="1">12NC29</strain>
    </source>
</reference>
<evidence type="ECO:0000313" key="2">
    <source>
        <dbReference type="Proteomes" id="UP000235388"/>
    </source>
</evidence>
<name>A0A2N5VUG0_9BASI</name>
<evidence type="ECO:0000313" key="1">
    <source>
        <dbReference type="EMBL" id="PLW53638.1"/>
    </source>
</evidence>
<organism evidence="1 2">
    <name type="scientific">Puccinia coronata f. sp. avenae</name>
    <dbReference type="NCBI Taxonomy" id="200324"/>
    <lineage>
        <taxon>Eukaryota</taxon>
        <taxon>Fungi</taxon>
        <taxon>Dikarya</taxon>
        <taxon>Basidiomycota</taxon>
        <taxon>Pucciniomycotina</taxon>
        <taxon>Pucciniomycetes</taxon>
        <taxon>Pucciniales</taxon>
        <taxon>Pucciniaceae</taxon>
        <taxon>Puccinia</taxon>
    </lineage>
</organism>
<dbReference type="Proteomes" id="UP000235388">
    <property type="component" value="Unassembled WGS sequence"/>
</dbReference>